<name>A0A5J4KPM5_9CHLR</name>
<dbReference type="SUPFAM" id="SSF54631">
    <property type="entry name" value="CBS-domain pair"/>
    <property type="match status" value="1"/>
</dbReference>
<keyword evidence="5" id="KW-1185">Reference proteome</keyword>
<feature type="region of interest" description="Disordered" evidence="2">
    <location>
        <begin position="167"/>
        <end position="188"/>
    </location>
</feature>
<dbReference type="InterPro" id="IPR038076">
    <property type="entry name" value="MgtE_N_sf"/>
</dbReference>
<gene>
    <name evidence="4" type="ORF">KDW_12980</name>
</gene>
<proteinExistence type="predicted"/>
<evidence type="ECO:0000259" key="3">
    <source>
        <dbReference type="PROSITE" id="PS51371"/>
    </source>
</evidence>
<dbReference type="GO" id="GO:0015095">
    <property type="term" value="F:magnesium ion transmembrane transporter activity"/>
    <property type="evidence" value="ECO:0007669"/>
    <property type="project" value="InterPro"/>
</dbReference>
<dbReference type="InterPro" id="IPR006668">
    <property type="entry name" value="Mg_transptr_MgtE_intracell_dom"/>
</dbReference>
<keyword evidence="1" id="KW-0129">CBS domain</keyword>
<accession>A0A5J4KPM5</accession>
<dbReference type="Pfam" id="PF03448">
    <property type="entry name" value="MgtE_N"/>
    <property type="match status" value="1"/>
</dbReference>
<dbReference type="CDD" id="cd04606">
    <property type="entry name" value="CBS_pair_Mg_transporter"/>
    <property type="match status" value="1"/>
</dbReference>
<dbReference type="RefSeq" id="WP_151755167.1">
    <property type="nucleotide sequence ID" value="NZ_BKZW01000001.1"/>
</dbReference>
<dbReference type="PANTHER" id="PTHR43773:SF1">
    <property type="entry name" value="MAGNESIUM TRANSPORTER MGTE"/>
    <property type="match status" value="1"/>
</dbReference>
<dbReference type="SUPFAM" id="SSF158791">
    <property type="entry name" value="MgtE N-terminal domain-like"/>
    <property type="match status" value="1"/>
</dbReference>
<evidence type="ECO:0000313" key="5">
    <source>
        <dbReference type="Proteomes" id="UP000326912"/>
    </source>
</evidence>
<dbReference type="InterPro" id="IPR006669">
    <property type="entry name" value="MgtE_transporter"/>
</dbReference>
<evidence type="ECO:0000256" key="2">
    <source>
        <dbReference type="SAM" id="MobiDB-lite"/>
    </source>
</evidence>
<dbReference type="Pfam" id="PF00571">
    <property type="entry name" value="CBS"/>
    <property type="match status" value="2"/>
</dbReference>
<reference evidence="4 5" key="1">
    <citation type="submission" date="2019-10" db="EMBL/GenBank/DDBJ databases">
        <title>Dictyobacter vulcani sp. nov., within the class Ktedonobacteria, isolated from soil of volcanic Mt. Zao.</title>
        <authorList>
            <person name="Zheng Y."/>
            <person name="Wang C.M."/>
            <person name="Sakai Y."/>
            <person name="Abe K."/>
            <person name="Yokota A."/>
            <person name="Yabe S."/>
        </authorList>
    </citation>
    <scope>NUCLEOTIDE SEQUENCE [LARGE SCALE GENOMIC DNA]</scope>
    <source>
        <strain evidence="4 5">W12</strain>
    </source>
</reference>
<dbReference type="InterPro" id="IPR046342">
    <property type="entry name" value="CBS_dom_sf"/>
</dbReference>
<dbReference type="GO" id="GO:0016020">
    <property type="term" value="C:membrane"/>
    <property type="evidence" value="ECO:0007669"/>
    <property type="project" value="InterPro"/>
</dbReference>
<feature type="compositionally biased region" description="Low complexity" evidence="2">
    <location>
        <begin position="176"/>
        <end position="188"/>
    </location>
</feature>
<sequence>MLYLSQLLNAPVLDQQNVRAGKIIDILAQANQVGQDTPAYPTALLVEVEDDQQRRVPVDALERHENTWNLRYPIERFALQANYPGEDEVRLAQEVLDKQIIDLEHKKMVRVNDLCFDNDWRILGIDKSSLSLIRRLAPSWLANAINPPTYDTLIPWQEVELMSSTSRVNDEIEKTPSSPLVSPSSRSLSGHLSQLHPADIASIVHQVTVEQGTRLIERLDNNTAADTMEEIDTERQGQILENLPPERAAAILHEMGPDEVADLLGQLPEERKQELLRQLHPEDSEEVQELLEYEADTAGGLMTTDYIALNQMRTAQEALAAIRRDILENDVRIAYVYCIENEAEDDNRPLGVVSIWDLLVAQPTQPLQEFMETQLITVQPDADPRTVAETLAKYNLLAVPVVNEEGMLEGIVTVDDALDVLLPPERRRRPTRMY</sequence>
<dbReference type="Gene3D" id="1.25.60.10">
    <property type="entry name" value="MgtE N-terminal domain-like"/>
    <property type="match status" value="1"/>
</dbReference>
<evidence type="ECO:0000313" key="4">
    <source>
        <dbReference type="EMBL" id="GER87136.1"/>
    </source>
</evidence>
<dbReference type="Gene3D" id="3.10.580.10">
    <property type="entry name" value="CBS-domain"/>
    <property type="match status" value="1"/>
</dbReference>
<dbReference type="EMBL" id="BKZW01000001">
    <property type="protein sequence ID" value="GER87136.1"/>
    <property type="molecule type" value="Genomic_DNA"/>
</dbReference>
<dbReference type="PROSITE" id="PS51371">
    <property type="entry name" value="CBS"/>
    <property type="match status" value="2"/>
</dbReference>
<feature type="domain" description="CBS" evidence="3">
    <location>
        <begin position="302"/>
        <end position="369"/>
    </location>
</feature>
<dbReference type="SMART" id="SM00116">
    <property type="entry name" value="CBS"/>
    <property type="match status" value="1"/>
</dbReference>
<protein>
    <submittedName>
        <fullName evidence="4">Membrane protein</fullName>
    </submittedName>
</protein>
<dbReference type="SMART" id="SM00924">
    <property type="entry name" value="MgtE_N"/>
    <property type="match status" value="1"/>
</dbReference>
<dbReference type="PANTHER" id="PTHR43773">
    <property type="entry name" value="MAGNESIUM TRANSPORTER MGTE"/>
    <property type="match status" value="1"/>
</dbReference>
<comment type="caution">
    <text evidence="4">The sequence shown here is derived from an EMBL/GenBank/DDBJ whole genome shotgun (WGS) entry which is preliminary data.</text>
</comment>
<dbReference type="InterPro" id="IPR000644">
    <property type="entry name" value="CBS_dom"/>
</dbReference>
<evidence type="ECO:0000256" key="1">
    <source>
        <dbReference type="PROSITE-ProRule" id="PRU00703"/>
    </source>
</evidence>
<feature type="domain" description="CBS" evidence="3">
    <location>
        <begin position="371"/>
        <end position="431"/>
    </location>
</feature>
<dbReference type="AlphaFoldDB" id="A0A5J4KPM5"/>
<organism evidence="4 5">
    <name type="scientific">Dictyobacter vulcani</name>
    <dbReference type="NCBI Taxonomy" id="2607529"/>
    <lineage>
        <taxon>Bacteria</taxon>
        <taxon>Bacillati</taxon>
        <taxon>Chloroflexota</taxon>
        <taxon>Ktedonobacteria</taxon>
        <taxon>Ktedonobacterales</taxon>
        <taxon>Dictyobacteraceae</taxon>
        <taxon>Dictyobacter</taxon>
    </lineage>
</organism>
<dbReference type="Proteomes" id="UP000326912">
    <property type="component" value="Unassembled WGS sequence"/>
</dbReference>